<protein>
    <submittedName>
        <fullName evidence="1">Uncharacterized protein</fullName>
    </submittedName>
</protein>
<accession>A0AAV4HPL5</accession>
<sequence>MNKTVESFDAMDDNRRSHLICFLVSEAKEGKVKKFTQNQELFQDIANRRAEVSKQRFNSNLSAMSRHVKKAVEAGDTPLLSNSCSQALKDRLLRFINASHCG</sequence>
<gene>
    <name evidence="1" type="ORF">ElyMa_004544800</name>
</gene>
<dbReference type="Proteomes" id="UP000762676">
    <property type="component" value="Unassembled WGS sequence"/>
</dbReference>
<dbReference type="EMBL" id="BMAT01009167">
    <property type="protein sequence ID" value="GFS00088.1"/>
    <property type="molecule type" value="Genomic_DNA"/>
</dbReference>
<dbReference type="AlphaFoldDB" id="A0AAV4HPL5"/>
<reference evidence="1 2" key="1">
    <citation type="journal article" date="2021" name="Elife">
        <title>Chloroplast acquisition without the gene transfer in kleptoplastic sea slugs, Plakobranchus ocellatus.</title>
        <authorList>
            <person name="Maeda T."/>
            <person name="Takahashi S."/>
            <person name="Yoshida T."/>
            <person name="Shimamura S."/>
            <person name="Takaki Y."/>
            <person name="Nagai Y."/>
            <person name="Toyoda A."/>
            <person name="Suzuki Y."/>
            <person name="Arimoto A."/>
            <person name="Ishii H."/>
            <person name="Satoh N."/>
            <person name="Nishiyama T."/>
            <person name="Hasebe M."/>
            <person name="Maruyama T."/>
            <person name="Minagawa J."/>
            <person name="Obokata J."/>
            <person name="Shigenobu S."/>
        </authorList>
    </citation>
    <scope>NUCLEOTIDE SEQUENCE [LARGE SCALE GENOMIC DNA]</scope>
</reference>
<organism evidence="1 2">
    <name type="scientific">Elysia marginata</name>
    <dbReference type="NCBI Taxonomy" id="1093978"/>
    <lineage>
        <taxon>Eukaryota</taxon>
        <taxon>Metazoa</taxon>
        <taxon>Spiralia</taxon>
        <taxon>Lophotrochozoa</taxon>
        <taxon>Mollusca</taxon>
        <taxon>Gastropoda</taxon>
        <taxon>Heterobranchia</taxon>
        <taxon>Euthyneura</taxon>
        <taxon>Panpulmonata</taxon>
        <taxon>Sacoglossa</taxon>
        <taxon>Placobranchoidea</taxon>
        <taxon>Plakobranchidae</taxon>
        <taxon>Elysia</taxon>
    </lineage>
</organism>
<comment type="caution">
    <text evidence="1">The sequence shown here is derived from an EMBL/GenBank/DDBJ whole genome shotgun (WGS) entry which is preliminary data.</text>
</comment>
<evidence type="ECO:0000313" key="2">
    <source>
        <dbReference type="Proteomes" id="UP000762676"/>
    </source>
</evidence>
<name>A0AAV4HPL5_9GAST</name>
<evidence type="ECO:0000313" key="1">
    <source>
        <dbReference type="EMBL" id="GFS00088.1"/>
    </source>
</evidence>
<keyword evidence="2" id="KW-1185">Reference proteome</keyword>
<proteinExistence type="predicted"/>